<dbReference type="AlphaFoldDB" id="A0A1Y6JSJ8"/>
<proteinExistence type="predicted"/>
<reference evidence="1 2" key="1">
    <citation type="submission" date="2017-05" db="EMBL/GenBank/DDBJ databases">
        <authorList>
            <person name="Song R."/>
            <person name="Chenine A.L."/>
            <person name="Ruprecht R.M."/>
        </authorList>
    </citation>
    <scope>NUCLEOTIDE SEQUENCE [LARGE SCALE GENOMIC DNA]</scope>
    <source>
        <strain evidence="1 2">CFBP 1590</strain>
    </source>
</reference>
<dbReference type="KEGG" id="pvd:CFBP1590__5218"/>
<dbReference type="Proteomes" id="UP000196842">
    <property type="component" value="Chromosome I"/>
</dbReference>
<name>A0A1Y6JSJ8_PSEVI</name>
<dbReference type="EMBL" id="LT855380">
    <property type="protein sequence ID" value="SMS12804.1"/>
    <property type="molecule type" value="Genomic_DNA"/>
</dbReference>
<evidence type="ECO:0000313" key="2">
    <source>
        <dbReference type="Proteomes" id="UP000196842"/>
    </source>
</evidence>
<gene>
    <name evidence="1" type="ORF">CFBP1590__5218</name>
</gene>
<sequence length="55" mass="6980">MSDSPTAYVFREKRWRKVIQMPLSMKKFFRTLSGLMNLYRRYRLHEFIRDNWHEL</sequence>
<accession>A0A1Y6JSJ8</accession>
<protein>
    <submittedName>
        <fullName evidence="1">Uncharacterized protein</fullName>
    </submittedName>
</protein>
<organism evidence="1 2">
    <name type="scientific">Pseudomonas viridiflava</name>
    <name type="common">Phytomonas viridiflava</name>
    <dbReference type="NCBI Taxonomy" id="33069"/>
    <lineage>
        <taxon>Bacteria</taxon>
        <taxon>Pseudomonadati</taxon>
        <taxon>Pseudomonadota</taxon>
        <taxon>Gammaproteobacteria</taxon>
        <taxon>Pseudomonadales</taxon>
        <taxon>Pseudomonadaceae</taxon>
        <taxon>Pseudomonas</taxon>
    </lineage>
</organism>
<evidence type="ECO:0000313" key="1">
    <source>
        <dbReference type="EMBL" id="SMS12804.1"/>
    </source>
</evidence>